<keyword evidence="2" id="KW-1185">Reference proteome</keyword>
<dbReference type="PANTHER" id="PTHR35179:SF2">
    <property type="entry name" value="START DOMAIN-CONTAINING PROTEIN"/>
    <property type="match status" value="1"/>
</dbReference>
<organism evidence="1 2">
    <name type="scientific">Xylaria bambusicola</name>
    <dbReference type="NCBI Taxonomy" id="326684"/>
    <lineage>
        <taxon>Eukaryota</taxon>
        <taxon>Fungi</taxon>
        <taxon>Dikarya</taxon>
        <taxon>Ascomycota</taxon>
        <taxon>Pezizomycotina</taxon>
        <taxon>Sordariomycetes</taxon>
        <taxon>Xylariomycetidae</taxon>
        <taxon>Xylariales</taxon>
        <taxon>Xylariaceae</taxon>
        <taxon>Xylaria</taxon>
    </lineage>
</organism>
<gene>
    <name evidence="1" type="ORF">RRF57_011143</name>
</gene>
<evidence type="ECO:0000313" key="1">
    <source>
        <dbReference type="EMBL" id="KAK5635431.1"/>
    </source>
</evidence>
<dbReference type="EMBL" id="JAWHQM010000052">
    <property type="protein sequence ID" value="KAK5635431.1"/>
    <property type="molecule type" value="Genomic_DNA"/>
</dbReference>
<evidence type="ECO:0008006" key="3">
    <source>
        <dbReference type="Google" id="ProtNLM"/>
    </source>
</evidence>
<dbReference type="PANTHER" id="PTHR35179">
    <property type="entry name" value="PROTEIN CBG02620"/>
    <property type="match status" value="1"/>
</dbReference>
<dbReference type="Proteomes" id="UP001305414">
    <property type="component" value="Unassembled WGS sequence"/>
</dbReference>
<dbReference type="AlphaFoldDB" id="A0AAN7UY42"/>
<protein>
    <recommendedName>
        <fullName evidence="3">Geranylgeranyl pyrophosphate synthetase</fullName>
    </recommendedName>
</protein>
<comment type="caution">
    <text evidence="1">The sequence shown here is derived from an EMBL/GenBank/DDBJ whole genome shotgun (WGS) entry which is preliminary data.</text>
</comment>
<accession>A0AAN7UY42</accession>
<name>A0AAN7UY42_9PEZI</name>
<reference evidence="1 2" key="1">
    <citation type="submission" date="2023-10" db="EMBL/GenBank/DDBJ databases">
        <title>Draft genome sequence of Xylaria bambusicola isolate GMP-LS, the root and basal stem rot pathogen of sugarcane in Indonesia.</title>
        <authorList>
            <person name="Selvaraj P."/>
            <person name="Muralishankar V."/>
            <person name="Muruganantham S."/>
            <person name="Sp S."/>
            <person name="Haryani S."/>
            <person name="Lau K.J.X."/>
            <person name="Naqvi N.I."/>
        </authorList>
    </citation>
    <scope>NUCLEOTIDE SEQUENCE [LARGE SCALE GENOMIC DNA]</scope>
    <source>
        <strain evidence="1">GMP-LS</strain>
    </source>
</reference>
<evidence type="ECO:0000313" key="2">
    <source>
        <dbReference type="Proteomes" id="UP001305414"/>
    </source>
</evidence>
<sequence>MSSKTGVRISRENLVAPGAVAASIENVKHLASYSWIESLVPTISVPGIPPSWAPPSVPVRLQKDSGLVYIAQNAARHPKSPLEPLFRSLYVVNPKFDIRSTDIVADRNNIRKLLSFINPSSSRNGLEAFTIIAEMVGNTVLMCRTETKTSEIIAPHEFKGYGHDTGYHRIISYRFGSLSLVVRHEVDGYVSQPATSKVNEKEKETDGLSGLLGSLSLSATNMKSPGPIISRPLGSEMVIREEGIVVPLDSTLEIKTRVNHKRLDIEEIAPQLWASQTPKLVRAYHNRGLFQEAKVENVTEQIKTWELANQKHLKKLVALIKAICDAVKTCGGKATIRYDEGSDNIIVRPRAGAERLLPKDLYLKWDQQKEKTR</sequence>
<proteinExistence type="predicted"/>